<dbReference type="EMBL" id="JAVDXT010000001">
    <property type="protein sequence ID" value="MDR7376606.1"/>
    <property type="molecule type" value="Genomic_DNA"/>
</dbReference>
<dbReference type="Pfam" id="PF02518">
    <property type="entry name" value="HATPase_c"/>
    <property type="match status" value="1"/>
</dbReference>
<organism evidence="5 6">
    <name type="scientific">Rhodoferax ferrireducens</name>
    <dbReference type="NCBI Taxonomy" id="192843"/>
    <lineage>
        <taxon>Bacteria</taxon>
        <taxon>Pseudomonadati</taxon>
        <taxon>Pseudomonadota</taxon>
        <taxon>Betaproteobacteria</taxon>
        <taxon>Burkholderiales</taxon>
        <taxon>Comamonadaceae</taxon>
        <taxon>Rhodoferax</taxon>
    </lineage>
</organism>
<proteinExistence type="predicted"/>
<keyword evidence="1" id="KW-0808">Transferase</keyword>
<gene>
    <name evidence="5" type="ORF">J2X19_001264</name>
</gene>
<accession>A0ABU2C5L5</accession>
<keyword evidence="2 5" id="KW-0418">Kinase</keyword>
<dbReference type="PANTHER" id="PTHR24421:SF58">
    <property type="entry name" value="SIGNAL TRANSDUCTION HISTIDINE-PROTEIN KINASE_PHOSPHATASE UHPB"/>
    <property type="match status" value="1"/>
</dbReference>
<dbReference type="InterPro" id="IPR036890">
    <property type="entry name" value="HATPase_C_sf"/>
</dbReference>
<evidence type="ECO:0000256" key="3">
    <source>
        <dbReference type="ARBA" id="ARBA00023012"/>
    </source>
</evidence>
<dbReference type="InterPro" id="IPR050482">
    <property type="entry name" value="Sensor_HK_TwoCompSys"/>
</dbReference>
<evidence type="ECO:0000259" key="4">
    <source>
        <dbReference type="Pfam" id="PF02518"/>
    </source>
</evidence>
<evidence type="ECO:0000313" key="5">
    <source>
        <dbReference type="EMBL" id="MDR7376606.1"/>
    </source>
</evidence>
<feature type="domain" description="Histidine kinase/HSP90-like ATPase" evidence="4">
    <location>
        <begin position="162"/>
        <end position="251"/>
    </location>
</feature>
<dbReference type="RefSeq" id="WP_310371653.1">
    <property type="nucleotide sequence ID" value="NZ_JAVDXT010000001.1"/>
</dbReference>
<name>A0ABU2C5L5_9BURK</name>
<reference evidence="5 6" key="1">
    <citation type="submission" date="2023-07" db="EMBL/GenBank/DDBJ databases">
        <title>Sorghum-associated microbial communities from plants grown in Nebraska, USA.</title>
        <authorList>
            <person name="Schachtman D."/>
        </authorList>
    </citation>
    <scope>NUCLEOTIDE SEQUENCE [LARGE SCALE GENOMIC DNA]</scope>
    <source>
        <strain evidence="5 6">BE313</strain>
    </source>
</reference>
<dbReference type="CDD" id="cd16917">
    <property type="entry name" value="HATPase_UhpB-NarQ-NarX-like"/>
    <property type="match status" value="1"/>
</dbReference>
<protein>
    <submittedName>
        <fullName evidence="5">Signal transduction histidine kinase</fullName>
    </submittedName>
</protein>
<dbReference type="SUPFAM" id="SSF55874">
    <property type="entry name" value="ATPase domain of HSP90 chaperone/DNA topoisomerase II/histidine kinase"/>
    <property type="match status" value="1"/>
</dbReference>
<evidence type="ECO:0000256" key="2">
    <source>
        <dbReference type="ARBA" id="ARBA00022777"/>
    </source>
</evidence>
<evidence type="ECO:0000313" key="6">
    <source>
        <dbReference type="Proteomes" id="UP001180487"/>
    </source>
</evidence>
<sequence length="261" mass="28887">MLTAPTVALLLTVRQLFGRRVAGLLAGLPTVTGPALLQARGAELTEIHLRLRESERRQILSQERQRLMQDMHDGVGFSLISALRVVEHGHLDEAAVTRVLRSCIDDLKLAIDSMEPVDADLLLLLATLRFRLGPGLEASGIRLKWEVQKVPALEWLEPPSSLHILRILQEAFTNISRHAHATEIRVATYEQNDHVVVSVCDNGCGFLLPQQAESKGRGLPNQRHRAQAIGAELAWVSNSAGTCLALRLPVRRLVSRLDKVE</sequence>
<dbReference type="InterPro" id="IPR003594">
    <property type="entry name" value="HATPase_dom"/>
</dbReference>
<keyword evidence="6" id="KW-1185">Reference proteome</keyword>
<comment type="caution">
    <text evidence="5">The sequence shown here is derived from an EMBL/GenBank/DDBJ whole genome shotgun (WGS) entry which is preliminary data.</text>
</comment>
<evidence type="ECO:0000256" key="1">
    <source>
        <dbReference type="ARBA" id="ARBA00022679"/>
    </source>
</evidence>
<dbReference type="Gene3D" id="3.30.565.10">
    <property type="entry name" value="Histidine kinase-like ATPase, C-terminal domain"/>
    <property type="match status" value="1"/>
</dbReference>
<keyword evidence="3" id="KW-0902">Two-component regulatory system</keyword>
<dbReference type="GO" id="GO:0016301">
    <property type="term" value="F:kinase activity"/>
    <property type="evidence" value="ECO:0007669"/>
    <property type="project" value="UniProtKB-KW"/>
</dbReference>
<dbReference type="PANTHER" id="PTHR24421">
    <property type="entry name" value="NITRATE/NITRITE SENSOR PROTEIN NARX-RELATED"/>
    <property type="match status" value="1"/>
</dbReference>
<dbReference type="Proteomes" id="UP001180487">
    <property type="component" value="Unassembled WGS sequence"/>
</dbReference>